<reference evidence="2" key="1">
    <citation type="journal article" date="2021" name="PeerJ">
        <title>Extensive microbial diversity within the chicken gut microbiome revealed by metagenomics and culture.</title>
        <authorList>
            <person name="Gilroy R."/>
            <person name="Ravi A."/>
            <person name="Getino M."/>
            <person name="Pursley I."/>
            <person name="Horton D.L."/>
            <person name="Alikhan N.F."/>
            <person name="Baker D."/>
            <person name="Gharbi K."/>
            <person name="Hall N."/>
            <person name="Watson M."/>
            <person name="Adriaenssens E.M."/>
            <person name="Foster-Nyarko E."/>
            <person name="Jarju S."/>
            <person name="Secka A."/>
            <person name="Antonio M."/>
            <person name="Oren A."/>
            <person name="Chaudhuri R.R."/>
            <person name="La Ragione R."/>
            <person name="Hildebrand F."/>
            <person name="Pallen M.J."/>
        </authorList>
    </citation>
    <scope>NUCLEOTIDE SEQUENCE</scope>
    <source>
        <strain evidence="2">USAMLcec4-12693</strain>
    </source>
</reference>
<dbReference type="AlphaFoldDB" id="A0A9D2VX83"/>
<sequence>MDSIKYLMVMWIVAVIFIVIGIYVMSRGKPMWLWAGSKISESEINDVKGYNQAVGKMWCVFSIPLFIGGIVEFLLPVYSIIIFAFATVINIGLSVWIYHKIEEKYLSK</sequence>
<dbReference type="InterPro" id="IPR017259">
    <property type="entry name" value="UCP037672"/>
</dbReference>
<reference evidence="2" key="2">
    <citation type="submission" date="2021-09" db="EMBL/GenBank/DDBJ databases">
        <authorList>
            <person name="Gilroy R."/>
        </authorList>
    </citation>
    <scope>NUCLEOTIDE SEQUENCE</scope>
    <source>
        <strain evidence="2">USAMLcec4-12693</strain>
    </source>
</reference>
<keyword evidence="1" id="KW-0472">Membrane</keyword>
<feature type="transmembrane region" description="Helical" evidence="1">
    <location>
        <begin position="6"/>
        <end position="25"/>
    </location>
</feature>
<name>A0A9D2VX83_9FIRM</name>
<evidence type="ECO:0000256" key="1">
    <source>
        <dbReference type="SAM" id="Phobius"/>
    </source>
</evidence>
<dbReference type="EMBL" id="DYXE01000051">
    <property type="protein sequence ID" value="HJH49777.1"/>
    <property type="molecule type" value="Genomic_DNA"/>
</dbReference>
<proteinExistence type="predicted"/>
<evidence type="ECO:0000313" key="3">
    <source>
        <dbReference type="Proteomes" id="UP000813420"/>
    </source>
</evidence>
<dbReference type="RefSeq" id="WP_070088146.1">
    <property type="nucleotide sequence ID" value="NZ_CABMJS010000009.1"/>
</dbReference>
<gene>
    <name evidence="2" type="ORF">K8V39_05870</name>
</gene>
<organism evidence="2 3">
    <name type="scientific">Merdimonas faecis</name>
    <dbReference type="NCBI Taxonomy" id="1653435"/>
    <lineage>
        <taxon>Bacteria</taxon>
        <taxon>Bacillati</taxon>
        <taxon>Bacillota</taxon>
        <taxon>Clostridia</taxon>
        <taxon>Lachnospirales</taxon>
        <taxon>Lachnospiraceae</taxon>
        <taxon>Merdimonas</taxon>
    </lineage>
</organism>
<evidence type="ECO:0000313" key="2">
    <source>
        <dbReference type="EMBL" id="HJH49777.1"/>
    </source>
</evidence>
<dbReference type="Proteomes" id="UP000813420">
    <property type="component" value="Unassembled WGS sequence"/>
</dbReference>
<keyword evidence="1" id="KW-1133">Transmembrane helix</keyword>
<comment type="caution">
    <text evidence="2">The sequence shown here is derived from an EMBL/GenBank/DDBJ whole genome shotgun (WGS) entry which is preliminary data.</text>
</comment>
<dbReference type="Pfam" id="PF12650">
    <property type="entry name" value="DUF3784"/>
    <property type="match status" value="1"/>
</dbReference>
<keyword evidence="1" id="KW-0812">Transmembrane</keyword>
<accession>A0A9D2VX83</accession>
<feature type="transmembrane region" description="Helical" evidence="1">
    <location>
        <begin position="77"/>
        <end position="98"/>
    </location>
</feature>
<protein>
    <submittedName>
        <fullName evidence="2">DUF3784 domain-containing protein</fullName>
    </submittedName>
</protein>